<dbReference type="InterPro" id="IPR001611">
    <property type="entry name" value="Leu-rich_rpt"/>
</dbReference>
<sequence>MGAILGLYLLTFLLVSPLAFSERCNPKDKKVLLQIKKDFNNPYLLASWNPDTDCCQWYCVKCDPKTHRINSLVILSSVPDTNLSGPIPPSVGDLPYLETLEFHKLPKLTGPIQPTITKLTKLKWLEISWTNVSGPVPDFLAQLQNLQFLDLSFNNLSGPIPSSLSQLPNLLSLRLDRNRLMGPIPHSFGSFKKPGPDLYLSHNQLSGPIPASLANINPTRIELSRNKLEGDASMLLGRNKTTQILDVSRNLLAFDLSKVEFPTSLISLDLNHNRIFGRIPAGLTAVDFLQGFNVSFNRLCGEIPQGGRLQTFDVSSYIHNKCLCGTPLPPCK</sequence>
<keyword evidence="8" id="KW-1185">Reference proteome</keyword>
<dbReference type="InterPro" id="IPR032675">
    <property type="entry name" value="LRR_dom_sf"/>
</dbReference>
<comment type="similarity">
    <text evidence="4">Belongs to the polygalacturonase-inhibiting protein family.</text>
</comment>
<dbReference type="InterPro" id="IPR013210">
    <property type="entry name" value="LRR_N_plant-typ"/>
</dbReference>
<dbReference type="Pfam" id="PF00560">
    <property type="entry name" value="LRR_1"/>
    <property type="match status" value="4"/>
</dbReference>
<gene>
    <name evidence="7" type="ORF">RJT34_20304</name>
</gene>
<feature type="chain" id="PRO_5042891044" description="Leucine-rich repeat-containing N-terminal plant-type domain-containing protein" evidence="5">
    <location>
        <begin position="22"/>
        <end position="332"/>
    </location>
</feature>
<keyword evidence="5" id="KW-0732">Signal</keyword>
<dbReference type="PANTHER" id="PTHR48059:SF4">
    <property type="entry name" value="POLYGALACTURONASE INHIBITOR 1-RELATED"/>
    <property type="match status" value="1"/>
</dbReference>
<reference evidence="7 8" key="1">
    <citation type="submission" date="2024-01" db="EMBL/GenBank/DDBJ databases">
        <title>The genomes of 5 underutilized Papilionoideae crops provide insights into root nodulation and disease resistance.</title>
        <authorList>
            <person name="Yuan L."/>
        </authorList>
    </citation>
    <scope>NUCLEOTIDE SEQUENCE [LARGE SCALE GENOMIC DNA]</scope>
    <source>
        <strain evidence="7">LY-2023</strain>
        <tissue evidence="7">Leaf</tissue>
    </source>
</reference>
<dbReference type="InterPro" id="IPR051848">
    <property type="entry name" value="PGIP"/>
</dbReference>
<evidence type="ECO:0000259" key="6">
    <source>
        <dbReference type="Pfam" id="PF08263"/>
    </source>
</evidence>
<keyword evidence="2" id="KW-0433">Leucine-rich repeat</keyword>
<evidence type="ECO:0000256" key="2">
    <source>
        <dbReference type="ARBA" id="ARBA00022614"/>
    </source>
</evidence>
<dbReference type="EMBL" id="JAYKXN010000005">
    <property type="protein sequence ID" value="KAK7285530.1"/>
    <property type="molecule type" value="Genomic_DNA"/>
</dbReference>
<dbReference type="SUPFAM" id="SSF52058">
    <property type="entry name" value="L domain-like"/>
    <property type="match status" value="1"/>
</dbReference>
<evidence type="ECO:0000256" key="5">
    <source>
        <dbReference type="SAM" id="SignalP"/>
    </source>
</evidence>
<accession>A0AAN9P4U8</accession>
<proteinExistence type="inferred from homology"/>
<feature type="signal peptide" evidence="5">
    <location>
        <begin position="1"/>
        <end position="21"/>
    </location>
</feature>
<comment type="subcellular location">
    <subcellularLocation>
        <location evidence="1">Cell envelope</location>
    </subcellularLocation>
</comment>
<organism evidence="7 8">
    <name type="scientific">Clitoria ternatea</name>
    <name type="common">Butterfly pea</name>
    <dbReference type="NCBI Taxonomy" id="43366"/>
    <lineage>
        <taxon>Eukaryota</taxon>
        <taxon>Viridiplantae</taxon>
        <taxon>Streptophyta</taxon>
        <taxon>Embryophyta</taxon>
        <taxon>Tracheophyta</taxon>
        <taxon>Spermatophyta</taxon>
        <taxon>Magnoliopsida</taxon>
        <taxon>eudicotyledons</taxon>
        <taxon>Gunneridae</taxon>
        <taxon>Pentapetalae</taxon>
        <taxon>rosids</taxon>
        <taxon>fabids</taxon>
        <taxon>Fabales</taxon>
        <taxon>Fabaceae</taxon>
        <taxon>Papilionoideae</taxon>
        <taxon>50 kb inversion clade</taxon>
        <taxon>NPAAA clade</taxon>
        <taxon>indigoferoid/millettioid clade</taxon>
        <taxon>Phaseoleae</taxon>
        <taxon>Clitoria</taxon>
    </lineage>
</organism>
<dbReference type="AlphaFoldDB" id="A0AAN9P4U8"/>
<dbReference type="Pfam" id="PF08263">
    <property type="entry name" value="LRRNT_2"/>
    <property type="match status" value="1"/>
</dbReference>
<feature type="domain" description="Leucine-rich repeat-containing N-terminal plant-type" evidence="6">
    <location>
        <begin position="26"/>
        <end position="63"/>
    </location>
</feature>
<evidence type="ECO:0000313" key="8">
    <source>
        <dbReference type="Proteomes" id="UP001359559"/>
    </source>
</evidence>
<evidence type="ECO:0000256" key="1">
    <source>
        <dbReference type="ARBA" id="ARBA00004196"/>
    </source>
</evidence>
<name>A0AAN9P4U8_CLITE</name>
<keyword evidence="3" id="KW-0677">Repeat</keyword>
<comment type="caution">
    <text evidence="7">The sequence shown here is derived from an EMBL/GenBank/DDBJ whole genome shotgun (WGS) entry which is preliminary data.</text>
</comment>
<protein>
    <recommendedName>
        <fullName evidence="6">Leucine-rich repeat-containing N-terminal plant-type domain-containing protein</fullName>
    </recommendedName>
</protein>
<dbReference type="FunFam" id="3.80.10.10:FF:000348">
    <property type="entry name" value="Polygalacturonase inhibitor 1"/>
    <property type="match status" value="1"/>
</dbReference>
<evidence type="ECO:0000256" key="4">
    <source>
        <dbReference type="ARBA" id="ARBA00038043"/>
    </source>
</evidence>
<dbReference type="PANTHER" id="PTHR48059">
    <property type="entry name" value="POLYGALACTURONASE INHIBITOR 1"/>
    <property type="match status" value="1"/>
</dbReference>
<dbReference type="Gene3D" id="3.80.10.10">
    <property type="entry name" value="Ribonuclease Inhibitor"/>
    <property type="match status" value="1"/>
</dbReference>
<dbReference type="Proteomes" id="UP001359559">
    <property type="component" value="Unassembled WGS sequence"/>
</dbReference>
<evidence type="ECO:0000313" key="7">
    <source>
        <dbReference type="EMBL" id="KAK7285530.1"/>
    </source>
</evidence>
<evidence type="ECO:0000256" key="3">
    <source>
        <dbReference type="ARBA" id="ARBA00022737"/>
    </source>
</evidence>